<evidence type="ECO:0000313" key="11">
    <source>
        <dbReference type="Proteomes" id="UP000515947"/>
    </source>
</evidence>
<keyword evidence="4 7" id="KW-0812">Transmembrane</keyword>
<dbReference type="InterPro" id="IPR050366">
    <property type="entry name" value="BP-dependent_transpt_permease"/>
</dbReference>
<dbReference type="Pfam" id="PF00528">
    <property type="entry name" value="BPD_transp_1"/>
    <property type="match status" value="1"/>
</dbReference>
<name>A0A7G9RF56_9ACTN</name>
<evidence type="ECO:0000259" key="9">
    <source>
        <dbReference type="PROSITE" id="PS50928"/>
    </source>
</evidence>
<keyword evidence="5 7" id="KW-1133">Transmembrane helix</keyword>
<evidence type="ECO:0000256" key="7">
    <source>
        <dbReference type="RuleBase" id="RU363032"/>
    </source>
</evidence>
<feature type="region of interest" description="Disordered" evidence="8">
    <location>
        <begin position="1"/>
        <end position="27"/>
    </location>
</feature>
<evidence type="ECO:0000313" key="10">
    <source>
        <dbReference type="EMBL" id="QNN54231.1"/>
    </source>
</evidence>
<dbReference type="InterPro" id="IPR000515">
    <property type="entry name" value="MetI-like"/>
</dbReference>
<protein>
    <submittedName>
        <fullName evidence="10">ABC transporter permease</fullName>
    </submittedName>
</protein>
<evidence type="ECO:0000256" key="2">
    <source>
        <dbReference type="ARBA" id="ARBA00022448"/>
    </source>
</evidence>
<dbReference type="Proteomes" id="UP000515947">
    <property type="component" value="Chromosome"/>
</dbReference>
<dbReference type="PANTHER" id="PTHR43386:SF1">
    <property type="entry name" value="D,D-DIPEPTIDE TRANSPORT SYSTEM PERMEASE PROTEIN DDPC-RELATED"/>
    <property type="match status" value="1"/>
</dbReference>
<dbReference type="GO" id="GO:0055085">
    <property type="term" value="P:transmembrane transport"/>
    <property type="evidence" value="ECO:0007669"/>
    <property type="project" value="InterPro"/>
</dbReference>
<feature type="domain" description="ABC transmembrane type-1" evidence="9">
    <location>
        <begin position="108"/>
        <end position="298"/>
    </location>
</feature>
<dbReference type="PANTHER" id="PTHR43386">
    <property type="entry name" value="OLIGOPEPTIDE TRANSPORT SYSTEM PERMEASE PROTEIN APPC"/>
    <property type="match status" value="1"/>
</dbReference>
<evidence type="ECO:0000256" key="3">
    <source>
        <dbReference type="ARBA" id="ARBA00022475"/>
    </source>
</evidence>
<feature type="transmembrane region" description="Helical" evidence="7">
    <location>
        <begin position="275"/>
        <end position="298"/>
    </location>
</feature>
<feature type="transmembrane region" description="Helical" evidence="7">
    <location>
        <begin position="173"/>
        <end position="190"/>
    </location>
</feature>
<dbReference type="RefSeq" id="WP_187580071.1">
    <property type="nucleotide sequence ID" value="NZ_CP060713.1"/>
</dbReference>
<dbReference type="EMBL" id="CP060713">
    <property type="protein sequence ID" value="QNN54231.1"/>
    <property type="molecule type" value="Genomic_DNA"/>
</dbReference>
<dbReference type="Pfam" id="PF12911">
    <property type="entry name" value="OppC_N"/>
    <property type="match status" value="1"/>
</dbReference>
<feature type="transmembrane region" description="Helical" evidence="7">
    <location>
        <begin position="47"/>
        <end position="69"/>
    </location>
</feature>
<reference evidence="10 11" key="1">
    <citation type="submission" date="2020-08" db="EMBL/GenBank/DDBJ databases">
        <title>Genome sequence of Nocardioides mesophilus KACC 16243T.</title>
        <authorList>
            <person name="Hyun D.-W."/>
            <person name="Bae J.-W."/>
        </authorList>
    </citation>
    <scope>NUCLEOTIDE SEQUENCE [LARGE SCALE GENOMIC DNA]</scope>
    <source>
        <strain evidence="10 11">KACC 16243</strain>
    </source>
</reference>
<comment type="subcellular location">
    <subcellularLocation>
        <location evidence="1 7">Cell membrane</location>
        <topology evidence="1 7">Multi-pass membrane protein</topology>
    </subcellularLocation>
</comment>
<accession>A0A7G9RF56</accession>
<dbReference type="Gene3D" id="1.10.3720.10">
    <property type="entry name" value="MetI-like"/>
    <property type="match status" value="1"/>
</dbReference>
<dbReference type="SUPFAM" id="SSF161098">
    <property type="entry name" value="MetI-like"/>
    <property type="match status" value="1"/>
</dbReference>
<sequence length="312" mass="33087">MTAAPTPGSEPVVTAAPPGGTPVGGEVHGEQRSALRRAAEVFSENRLALVGLGIVVAFLLFCYLGPLVYHTDQTTSNLAISNEPPSSEHLLGTDPNGYDQLGRLMYGGQASLEVGIAAALLATIVGTAFGAISGYVGGVVDATMMRLVDGMLAIPALFILLVLSTIFTPDKTAMILLIAAFSWLPAARLIRGEALSLRVREYVQAVRMMGGSNRRAILRHIAPNAIGTVVVFATFTVADAILILSFLGYLGLGIQPPQTDWGGMLSQAINYINSGYWWLLYPPGIAIVMVAIAFNFMGDALRDALEVRLQSR</sequence>
<dbReference type="InterPro" id="IPR025966">
    <property type="entry name" value="OppC_N"/>
</dbReference>
<keyword evidence="11" id="KW-1185">Reference proteome</keyword>
<proteinExistence type="inferred from homology"/>
<evidence type="ECO:0000256" key="8">
    <source>
        <dbReference type="SAM" id="MobiDB-lite"/>
    </source>
</evidence>
<dbReference type="AlphaFoldDB" id="A0A7G9RF56"/>
<evidence type="ECO:0000256" key="6">
    <source>
        <dbReference type="ARBA" id="ARBA00023136"/>
    </source>
</evidence>
<dbReference type="GO" id="GO:0005886">
    <property type="term" value="C:plasma membrane"/>
    <property type="evidence" value="ECO:0007669"/>
    <property type="project" value="UniProtKB-SubCell"/>
</dbReference>
<evidence type="ECO:0000256" key="5">
    <source>
        <dbReference type="ARBA" id="ARBA00022989"/>
    </source>
</evidence>
<feature type="transmembrane region" description="Helical" evidence="7">
    <location>
        <begin position="225"/>
        <end position="255"/>
    </location>
</feature>
<evidence type="ECO:0000256" key="4">
    <source>
        <dbReference type="ARBA" id="ARBA00022692"/>
    </source>
</evidence>
<feature type="transmembrane region" description="Helical" evidence="7">
    <location>
        <begin position="147"/>
        <end position="167"/>
    </location>
</feature>
<dbReference type="PROSITE" id="PS50928">
    <property type="entry name" value="ABC_TM1"/>
    <property type="match status" value="1"/>
</dbReference>
<dbReference type="InterPro" id="IPR035906">
    <property type="entry name" value="MetI-like_sf"/>
</dbReference>
<keyword evidence="2 7" id="KW-0813">Transport</keyword>
<feature type="transmembrane region" description="Helical" evidence="7">
    <location>
        <begin position="114"/>
        <end position="135"/>
    </location>
</feature>
<gene>
    <name evidence="10" type="ORF">H9L09_07780</name>
</gene>
<comment type="similarity">
    <text evidence="7">Belongs to the binding-protein-dependent transport system permease family.</text>
</comment>
<dbReference type="KEGG" id="nmes:H9L09_07780"/>
<organism evidence="10 11">
    <name type="scientific">Nocardioides mesophilus</name>
    <dbReference type="NCBI Taxonomy" id="433659"/>
    <lineage>
        <taxon>Bacteria</taxon>
        <taxon>Bacillati</taxon>
        <taxon>Actinomycetota</taxon>
        <taxon>Actinomycetes</taxon>
        <taxon>Propionibacteriales</taxon>
        <taxon>Nocardioidaceae</taxon>
        <taxon>Nocardioides</taxon>
    </lineage>
</organism>
<evidence type="ECO:0000256" key="1">
    <source>
        <dbReference type="ARBA" id="ARBA00004651"/>
    </source>
</evidence>
<keyword evidence="3" id="KW-1003">Cell membrane</keyword>
<dbReference type="CDD" id="cd06261">
    <property type="entry name" value="TM_PBP2"/>
    <property type="match status" value="1"/>
</dbReference>
<keyword evidence="6 7" id="KW-0472">Membrane</keyword>